<sequence length="318" mass="36235">MALGETLMLPQWLTLTDQQRRHQFEQLVRYFVSPLASVDQIRPYQYLFKNYQFESYQAFVNGIDFVFIPGISDFITGLDLPAKRRLIQQLPSAAKVADQRFVTRETVIIPPMLVAKNPINLTQQVKGVLNVLTGFFQGDLFFKKRRQQDIQKVLSALQRPKTADPLTFELPKFFETAMGQVRLLPNLADYQFSVNRLDLTGDTLLSELARQGFGLADRYSYLYLRTFKQQTYFPWGDTSQAATSAQLDGATYFGLNYVKAPTQAEFLLDQSLVGASADPIETQTGLSASPYYLGQTTLDQFVPDQVFYRPIINIVFPD</sequence>
<gene>
    <name evidence="1" type="ORF">ACFQ5M_06540</name>
</gene>
<accession>A0ABW4J5U3</accession>
<name>A0ABW4J5U3_9LACO</name>
<organism evidence="1 2">
    <name type="scientific">Agrilactobacillus yilanensis</name>
    <dbReference type="NCBI Taxonomy" id="2485997"/>
    <lineage>
        <taxon>Bacteria</taxon>
        <taxon>Bacillati</taxon>
        <taxon>Bacillota</taxon>
        <taxon>Bacilli</taxon>
        <taxon>Lactobacillales</taxon>
        <taxon>Lactobacillaceae</taxon>
        <taxon>Agrilactobacillus</taxon>
    </lineage>
</organism>
<keyword evidence="2" id="KW-1185">Reference proteome</keyword>
<protein>
    <submittedName>
        <fullName evidence="1">Uncharacterized protein</fullName>
    </submittedName>
</protein>
<dbReference type="RefSeq" id="WP_125713766.1">
    <property type="nucleotide sequence ID" value="NZ_JBHTOP010000022.1"/>
</dbReference>
<dbReference type="Proteomes" id="UP001597267">
    <property type="component" value="Unassembled WGS sequence"/>
</dbReference>
<reference evidence="2" key="1">
    <citation type="journal article" date="2019" name="Int. J. Syst. Evol. Microbiol.">
        <title>The Global Catalogue of Microorganisms (GCM) 10K type strain sequencing project: providing services to taxonomists for standard genome sequencing and annotation.</title>
        <authorList>
            <consortium name="The Broad Institute Genomics Platform"/>
            <consortium name="The Broad Institute Genome Sequencing Center for Infectious Disease"/>
            <person name="Wu L."/>
            <person name="Ma J."/>
        </authorList>
    </citation>
    <scope>NUCLEOTIDE SEQUENCE [LARGE SCALE GENOMIC DNA]</scope>
    <source>
        <strain evidence="2">CCM 8896</strain>
    </source>
</reference>
<dbReference type="EMBL" id="JBHTOP010000022">
    <property type="protein sequence ID" value="MFD1671742.1"/>
    <property type="molecule type" value="Genomic_DNA"/>
</dbReference>
<proteinExistence type="predicted"/>
<evidence type="ECO:0000313" key="2">
    <source>
        <dbReference type="Proteomes" id="UP001597267"/>
    </source>
</evidence>
<evidence type="ECO:0000313" key="1">
    <source>
        <dbReference type="EMBL" id="MFD1671742.1"/>
    </source>
</evidence>
<comment type="caution">
    <text evidence="1">The sequence shown here is derived from an EMBL/GenBank/DDBJ whole genome shotgun (WGS) entry which is preliminary data.</text>
</comment>